<evidence type="ECO:0000256" key="4">
    <source>
        <dbReference type="ARBA" id="ARBA00023235"/>
    </source>
</evidence>
<organism evidence="5 6">
    <name type="scientific">Euzebya pacifica</name>
    <dbReference type="NCBI Taxonomy" id="1608957"/>
    <lineage>
        <taxon>Bacteria</taxon>
        <taxon>Bacillati</taxon>
        <taxon>Actinomycetota</taxon>
        <taxon>Nitriliruptoria</taxon>
        <taxon>Euzebyales</taxon>
    </lineage>
</organism>
<dbReference type="RefSeq" id="WP_114592288.1">
    <property type="nucleotide sequence ID" value="NZ_CP031165.1"/>
</dbReference>
<dbReference type="Proteomes" id="UP000264006">
    <property type="component" value="Chromosome"/>
</dbReference>
<keyword evidence="3" id="KW-0576">Peroxisome</keyword>
<keyword evidence="6" id="KW-1185">Reference proteome</keyword>
<gene>
    <name evidence="5" type="ORF">DVS28_a3183</name>
</gene>
<evidence type="ECO:0000256" key="2">
    <source>
        <dbReference type="ARBA" id="ARBA00005254"/>
    </source>
</evidence>
<evidence type="ECO:0000313" key="5">
    <source>
        <dbReference type="EMBL" id="AXV07859.1"/>
    </source>
</evidence>
<dbReference type="Gene3D" id="3.90.226.10">
    <property type="entry name" value="2-enoyl-CoA Hydratase, Chain A, domain 1"/>
    <property type="match status" value="1"/>
</dbReference>
<dbReference type="KEGG" id="euz:DVS28_a3183"/>
<proteinExistence type="inferred from homology"/>
<dbReference type="EMBL" id="CP031165">
    <property type="protein sequence ID" value="AXV07859.1"/>
    <property type="molecule type" value="Genomic_DNA"/>
</dbReference>
<evidence type="ECO:0000313" key="6">
    <source>
        <dbReference type="Proteomes" id="UP000264006"/>
    </source>
</evidence>
<protein>
    <submittedName>
        <fullName evidence="5">Enoyl-CoA hydratase</fullName>
    </submittedName>
</protein>
<reference evidence="5 6" key="1">
    <citation type="submission" date="2018-09" db="EMBL/GenBank/DDBJ databases">
        <title>Complete genome sequence of Euzebya sp. DY32-46 isolated from seawater of Pacific Ocean.</title>
        <authorList>
            <person name="Xu L."/>
            <person name="Wu Y.-H."/>
            <person name="Xu X.-W."/>
        </authorList>
    </citation>
    <scope>NUCLEOTIDE SEQUENCE [LARGE SCALE GENOMIC DNA]</scope>
    <source>
        <strain evidence="5 6">DY32-46</strain>
    </source>
</reference>
<dbReference type="InterPro" id="IPR029045">
    <property type="entry name" value="ClpP/crotonase-like_dom_sf"/>
</dbReference>
<dbReference type="InterPro" id="IPR014748">
    <property type="entry name" value="Enoyl-CoA_hydra_C"/>
</dbReference>
<dbReference type="OrthoDB" id="8452484at2"/>
<dbReference type="Pfam" id="PF00378">
    <property type="entry name" value="ECH_1"/>
    <property type="match status" value="1"/>
</dbReference>
<evidence type="ECO:0000256" key="1">
    <source>
        <dbReference type="ARBA" id="ARBA00004275"/>
    </source>
</evidence>
<dbReference type="Gene3D" id="1.10.12.10">
    <property type="entry name" value="Lyase 2-enoyl-coa Hydratase, Chain A, domain 2"/>
    <property type="match status" value="1"/>
</dbReference>
<dbReference type="AlphaFoldDB" id="A0A346Y062"/>
<name>A0A346Y062_9ACTN</name>
<dbReference type="GO" id="GO:0004165">
    <property type="term" value="F:delta(3)-delta(2)-enoyl-CoA isomerase activity"/>
    <property type="evidence" value="ECO:0007669"/>
    <property type="project" value="UniProtKB-ARBA"/>
</dbReference>
<comment type="subcellular location">
    <subcellularLocation>
        <location evidence="1">Peroxisome</location>
    </subcellularLocation>
</comment>
<dbReference type="SUPFAM" id="SSF52096">
    <property type="entry name" value="ClpP/crotonase"/>
    <property type="match status" value="1"/>
</dbReference>
<accession>A0A346Y062</accession>
<comment type="similarity">
    <text evidence="2">Belongs to the enoyl-CoA hydratase/isomerase family.</text>
</comment>
<dbReference type="PANTHER" id="PTHR43684:SF1">
    <property type="entry name" value="ENOYL-COA DELTA ISOMERASE 2"/>
    <property type="match status" value="1"/>
</dbReference>
<dbReference type="InterPro" id="IPR051053">
    <property type="entry name" value="ECH/Chromodomain_protein"/>
</dbReference>
<evidence type="ECO:0000256" key="3">
    <source>
        <dbReference type="ARBA" id="ARBA00023140"/>
    </source>
</evidence>
<dbReference type="PANTHER" id="PTHR43684">
    <property type="match status" value="1"/>
</dbReference>
<dbReference type="InterPro" id="IPR001753">
    <property type="entry name" value="Enoyl-CoA_hydra/iso"/>
</dbReference>
<sequence>MSHEYTSLRYEKSDGIAHVTFSRPDKHNALDLAQVQDLEAVTASIAADPEVRCILVDAEGKAFHVGGDLSYFAGVDDTAAALRTLTAFAHSAAERLSRGPAPVIIAVQGMAAGGGMSFVLGGDIVLAGESAAFTMAYTAAGLTPDLSSSWYLPRLVGLRRAQELMLTNRRLSAAEALEWGLVTDVVADEDLAGRAMELAQQLAAGPTKAYEGVKKLLRSSMQQSLEAQMADESEWISRMGATRDALHGIDSFLNKAKPTFEGR</sequence>
<dbReference type="CDD" id="cd06558">
    <property type="entry name" value="crotonase-like"/>
    <property type="match status" value="1"/>
</dbReference>
<keyword evidence="4" id="KW-0413">Isomerase</keyword>